<dbReference type="InterPro" id="IPR011033">
    <property type="entry name" value="PRC_barrel-like_sf"/>
</dbReference>
<accession>A0ABU7SAE7</accession>
<dbReference type="Gene3D" id="3.90.50.10">
    <property type="entry name" value="Photosynthetic Reaction Center, subunit H, domain 2"/>
    <property type="match status" value="1"/>
</dbReference>
<reference evidence="2 3" key="1">
    <citation type="submission" date="2024-01" db="EMBL/GenBank/DDBJ databases">
        <title>Genome insights into Plantactinospora veratri sp. nov.</title>
        <authorList>
            <person name="Wang L."/>
        </authorList>
    </citation>
    <scope>NUCLEOTIDE SEQUENCE [LARGE SCALE GENOMIC DNA]</scope>
    <source>
        <strain evidence="2 3">NEAU-FHS4</strain>
    </source>
</reference>
<dbReference type="Proteomes" id="UP001339911">
    <property type="component" value="Unassembled WGS sequence"/>
</dbReference>
<dbReference type="EMBL" id="JAZGQL010000005">
    <property type="protein sequence ID" value="MEE6306867.1"/>
    <property type="molecule type" value="Genomic_DNA"/>
</dbReference>
<feature type="domain" description="PRC-barrel" evidence="1">
    <location>
        <begin position="31"/>
        <end position="99"/>
    </location>
</feature>
<dbReference type="InterPro" id="IPR014747">
    <property type="entry name" value="Bac_photo_RC_H_C"/>
</dbReference>
<gene>
    <name evidence="2" type="ORF">V1634_08530</name>
</gene>
<comment type="caution">
    <text evidence="2">The sequence shown here is derived from an EMBL/GenBank/DDBJ whole genome shotgun (WGS) entry which is preliminary data.</text>
</comment>
<proteinExistence type="predicted"/>
<evidence type="ECO:0000313" key="2">
    <source>
        <dbReference type="EMBL" id="MEE6306867.1"/>
    </source>
</evidence>
<evidence type="ECO:0000259" key="1">
    <source>
        <dbReference type="Pfam" id="PF05239"/>
    </source>
</evidence>
<organism evidence="2 3">
    <name type="scientific">Plantactinospora veratri</name>
    <dbReference type="NCBI Taxonomy" id="1436122"/>
    <lineage>
        <taxon>Bacteria</taxon>
        <taxon>Bacillati</taxon>
        <taxon>Actinomycetota</taxon>
        <taxon>Actinomycetes</taxon>
        <taxon>Micromonosporales</taxon>
        <taxon>Micromonosporaceae</taxon>
        <taxon>Plantactinospora</taxon>
    </lineage>
</organism>
<dbReference type="SUPFAM" id="SSF50346">
    <property type="entry name" value="PRC-barrel domain"/>
    <property type="match status" value="1"/>
</dbReference>
<dbReference type="Pfam" id="PF05239">
    <property type="entry name" value="PRC"/>
    <property type="match status" value="1"/>
</dbReference>
<keyword evidence="3" id="KW-1185">Reference proteome</keyword>
<sequence>MIHGGGGAFAGGTPAGDFDPWRYRDDAGVTGADLVGYKVEATDGSIGKIDSASHEVNASYLVVDTGPWIFGKKVMLPAGVVNHVDHDDQKVYVDRSKDQIKAAPEFDGATHEDPAYRDKLGGYYGGTYGPSGWTVPPGRAM</sequence>
<evidence type="ECO:0000313" key="3">
    <source>
        <dbReference type="Proteomes" id="UP001339911"/>
    </source>
</evidence>
<protein>
    <submittedName>
        <fullName evidence="2">PRC-barrel domain-containing protein</fullName>
    </submittedName>
</protein>
<dbReference type="InterPro" id="IPR027275">
    <property type="entry name" value="PRC-brl_dom"/>
</dbReference>
<name>A0ABU7SAE7_9ACTN</name>